<dbReference type="InterPro" id="IPR032675">
    <property type="entry name" value="LRR_dom_sf"/>
</dbReference>
<dbReference type="CDD" id="cd09917">
    <property type="entry name" value="F-box_SF"/>
    <property type="match status" value="1"/>
</dbReference>
<feature type="domain" description="F-box" evidence="1">
    <location>
        <begin position="10"/>
        <end position="41"/>
    </location>
</feature>
<dbReference type="SUPFAM" id="SSF81383">
    <property type="entry name" value="F-box domain"/>
    <property type="match status" value="1"/>
</dbReference>
<dbReference type="GeneID" id="72007921"/>
<dbReference type="InterPro" id="IPR036047">
    <property type="entry name" value="F-box-like_dom_sf"/>
</dbReference>
<dbReference type="Pfam" id="PF12937">
    <property type="entry name" value="F-box-like"/>
    <property type="match status" value="1"/>
</dbReference>
<evidence type="ECO:0000313" key="2">
    <source>
        <dbReference type="EMBL" id="KAH9840277.1"/>
    </source>
</evidence>
<dbReference type="EMBL" id="JADCUA010000005">
    <property type="protein sequence ID" value="KAH9840277.1"/>
    <property type="molecule type" value="Genomic_DNA"/>
</dbReference>
<protein>
    <recommendedName>
        <fullName evidence="1">F-box domain-containing protein</fullName>
    </recommendedName>
</protein>
<sequence>MYSGPNPEVPRLPPELQYHVLDHLYDDQPTLVNCSLTCRAWLPTARTHIFRVLIVISIGQYTRAEQMLSSHPHLACYVRELHIDGTWVVVRRTFPELFALVPRLPRLYHLRLQHWLRPKKLNPERELSPPLQQMPALPGVFASVRELTLDTVYPRVHELVSVLLAFPCLRALHIRSLEFDTRHSLAVHPSSIEPPPPTMELDTLTWHQSVDFPVLWLLHGLPRLPLRSLSLAWNNAQTARLTYREEANTLHAMIRDVLHRAGPTLEHLTLYGRYPAQELEAAELGLAHCARLRTLVLMDHHRFEETPGEEDLVWMGQVVRRLCSSVLESIEVVLTWVGEDTVEPGALITALAPLDHALVELAMDRPNLVIALVIFEWSDEFVASIACGLPRLRASGGCFCLRSHPEGRYRANAKYLPHWPIDFVERGDDRIPLLLNVDGPVPPRRERWFP</sequence>
<evidence type="ECO:0000313" key="3">
    <source>
        <dbReference type="Proteomes" id="UP000814176"/>
    </source>
</evidence>
<gene>
    <name evidence="2" type="ORF">C8Q71DRAFT_855561</name>
</gene>
<dbReference type="InterPro" id="IPR001810">
    <property type="entry name" value="F-box_dom"/>
</dbReference>
<proteinExistence type="predicted"/>
<name>A0ABQ8KQX1_9APHY</name>
<organism evidence="2 3">
    <name type="scientific">Rhodofomes roseus</name>
    <dbReference type="NCBI Taxonomy" id="34475"/>
    <lineage>
        <taxon>Eukaryota</taxon>
        <taxon>Fungi</taxon>
        <taxon>Dikarya</taxon>
        <taxon>Basidiomycota</taxon>
        <taxon>Agaricomycotina</taxon>
        <taxon>Agaricomycetes</taxon>
        <taxon>Polyporales</taxon>
        <taxon>Rhodofomes</taxon>
    </lineage>
</organism>
<comment type="caution">
    <text evidence="2">The sequence shown here is derived from an EMBL/GenBank/DDBJ whole genome shotgun (WGS) entry which is preliminary data.</text>
</comment>
<dbReference type="RefSeq" id="XP_047781927.1">
    <property type="nucleotide sequence ID" value="XM_047927189.1"/>
</dbReference>
<reference evidence="2 3" key="1">
    <citation type="journal article" date="2021" name="Environ. Microbiol.">
        <title>Gene family expansions and transcriptome signatures uncover fungal adaptations to wood decay.</title>
        <authorList>
            <person name="Hage H."/>
            <person name="Miyauchi S."/>
            <person name="Viragh M."/>
            <person name="Drula E."/>
            <person name="Min B."/>
            <person name="Chaduli D."/>
            <person name="Navarro D."/>
            <person name="Favel A."/>
            <person name="Norest M."/>
            <person name="Lesage-Meessen L."/>
            <person name="Balint B."/>
            <person name="Merenyi Z."/>
            <person name="de Eugenio L."/>
            <person name="Morin E."/>
            <person name="Martinez A.T."/>
            <person name="Baldrian P."/>
            <person name="Stursova M."/>
            <person name="Martinez M.J."/>
            <person name="Novotny C."/>
            <person name="Magnuson J.K."/>
            <person name="Spatafora J.W."/>
            <person name="Maurice S."/>
            <person name="Pangilinan J."/>
            <person name="Andreopoulos W."/>
            <person name="LaButti K."/>
            <person name="Hundley H."/>
            <person name="Na H."/>
            <person name="Kuo A."/>
            <person name="Barry K."/>
            <person name="Lipzen A."/>
            <person name="Henrissat B."/>
            <person name="Riley R."/>
            <person name="Ahrendt S."/>
            <person name="Nagy L.G."/>
            <person name="Grigoriev I.V."/>
            <person name="Martin F."/>
            <person name="Rosso M.N."/>
        </authorList>
    </citation>
    <scope>NUCLEOTIDE SEQUENCE [LARGE SCALE GENOMIC DNA]</scope>
    <source>
        <strain evidence="2 3">CIRM-BRFM 1785</strain>
    </source>
</reference>
<dbReference type="Proteomes" id="UP000814176">
    <property type="component" value="Unassembled WGS sequence"/>
</dbReference>
<evidence type="ECO:0000259" key="1">
    <source>
        <dbReference type="Pfam" id="PF12937"/>
    </source>
</evidence>
<accession>A0ABQ8KQX1</accession>
<dbReference type="Gene3D" id="3.80.10.10">
    <property type="entry name" value="Ribonuclease Inhibitor"/>
    <property type="match status" value="1"/>
</dbReference>
<keyword evidence="3" id="KW-1185">Reference proteome</keyword>
<dbReference type="SUPFAM" id="SSF52047">
    <property type="entry name" value="RNI-like"/>
    <property type="match status" value="1"/>
</dbReference>